<dbReference type="SUPFAM" id="SSF48371">
    <property type="entry name" value="ARM repeat"/>
    <property type="match status" value="1"/>
</dbReference>
<dbReference type="Proteomes" id="UP001172673">
    <property type="component" value="Unassembled WGS sequence"/>
</dbReference>
<accession>A0AA38WZB2</accession>
<evidence type="ECO:0000313" key="10">
    <source>
        <dbReference type="EMBL" id="KAJ9603894.1"/>
    </source>
</evidence>
<evidence type="ECO:0000256" key="4">
    <source>
        <dbReference type="ARBA" id="ARBA00022552"/>
    </source>
</evidence>
<evidence type="ECO:0000256" key="2">
    <source>
        <dbReference type="ARBA" id="ARBA00016427"/>
    </source>
</evidence>
<dbReference type="GO" id="GO:0005730">
    <property type="term" value="C:nucleolus"/>
    <property type="evidence" value="ECO:0007669"/>
    <property type="project" value="UniProtKB-SubCell"/>
</dbReference>
<dbReference type="SMART" id="SM00025">
    <property type="entry name" value="Pumilio"/>
    <property type="match status" value="5"/>
</dbReference>
<dbReference type="GO" id="GO:0003723">
    <property type="term" value="F:RNA binding"/>
    <property type="evidence" value="ECO:0007669"/>
    <property type="project" value="InterPro"/>
</dbReference>
<comment type="function">
    <text evidence="6">RNA-binding nucleolar protein required for pre-rRNA processing. Involved in production of 18S rRNA and assembly of small ribosomal subunit.</text>
</comment>
<feature type="compositionally biased region" description="Basic residues" evidence="9">
    <location>
        <begin position="673"/>
        <end position="686"/>
    </location>
</feature>
<dbReference type="InterPro" id="IPR001313">
    <property type="entry name" value="Pumilio_RNA-bd_rpt"/>
</dbReference>
<feature type="region of interest" description="Disordered" evidence="9">
    <location>
        <begin position="1"/>
        <end position="47"/>
    </location>
</feature>
<sequence length="699" mass="78453">MPREVKKRGRRQEHKERKAKTTDHHQRSTKRLKTDHTADNGNALEVSGDAGDDFIGFDIAQPEGAHELQEETQFHGLLEPQEQEYYANVNNKIVANDFESAEDRATFIEAVHRETEGKELKVASSQSCSRYLEKIIMLSTPEQLRRLFSKFLGNLSYLVQHRFGSHCCEMLFLQAAKHVEKEHNKNASTNDDLASMENLFLQAAEELEPNMGFLLTERFASHIVRVLFLILSGESLDDDIVKAMLASKKKEKLDAPASKESELPENRRAVPKSFRTSLDRLIRSGVSTLDTTYLRALATHPTGNPVLQLLIQLELSASGKIKLSDENSVFHKLLPDPELEEDSESAKFIAGLIYDPTGSHLVETLVKQMPGKQFKKLYKNVLKSRLRSMSKNDTASYVAIRILERLGKDDLAEAKELIVPGLPILVSRRRTGLIKVLIERCAIRGVDLQDVADVIRSEYTKDDIDFLSALLDFKRNGVQDKTQKKGSESEKSAKSAHKTDVHGSLLAQAILQTSDICNLVQDSLLAVDVSTLTAMCQDSASSRVVQTALSPTEFNIQFRRHFVPRFYDQIATLAQDLTGSYVSDALWSATDGLHFMKQRLARDLANNESQLRDSPFGRNVWKNWAMDIYSRRPGEWQALAKGQERDQPQGGPQQNAPTGEKQKSAIELARERHAQKKSHSTNRKRNPATGANAAISTNA</sequence>
<name>A0AA38WZB2_9EURO</name>
<dbReference type="InterPro" id="IPR016024">
    <property type="entry name" value="ARM-type_fold"/>
</dbReference>
<evidence type="ECO:0000313" key="11">
    <source>
        <dbReference type="Proteomes" id="UP001172673"/>
    </source>
</evidence>
<evidence type="ECO:0000256" key="7">
    <source>
        <dbReference type="ARBA" id="ARBA00030932"/>
    </source>
</evidence>
<comment type="caution">
    <text evidence="10">The sequence shown here is derived from an EMBL/GenBank/DDBJ whole genome shotgun (WGS) entry which is preliminary data.</text>
</comment>
<dbReference type="GO" id="GO:0000056">
    <property type="term" value="P:ribosomal small subunit export from nucleus"/>
    <property type="evidence" value="ECO:0007669"/>
    <property type="project" value="TreeGrafter"/>
</dbReference>
<dbReference type="AlphaFoldDB" id="A0AA38WZB2"/>
<dbReference type="EMBL" id="JAPDRK010000020">
    <property type="protein sequence ID" value="KAJ9603894.1"/>
    <property type="molecule type" value="Genomic_DNA"/>
</dbReference>
<reference evidence="10" key="1">
    <citation type="submission" date="2022-10" db="EMBL/GenBank/DDBJ databases">
        <title>Culturing micro-colonial fungi from biological soil crusts in the Mojave desert and describing Neophaeococcomyces mojavensis, and introducing the new genera and species Taxawa tesnikishii.</title>
        <authorList>
            <person name="Kurbessoian T."/>
            <person name="Stajich J.E."/>
        </authorList>
    </citation>
    <scope>NUCLEOTIDE SEQUENCE</scope>
    <source>
        <strain evidence="10">TK_41</strain>
    </source>
</reference>
<keyword evidence="11" id="KW-1185">Reference proteome</keyword>
<gene>
    <name evidence="10" type="primary">NOP9</name>
    <name evidence="10" type="ORF">H2200_011416</name>
</gene>
<evidence type="ECO:0000256" key="1">
    <source>
        <dbReference type="ARBA" id="ARBA00004604"/>
    </source>
</evidence>
<keyword evidence="3" id="KW-0690">Ribosome biogenesis</keyword>
<evidence type="ECO:0000256" key="3">
    <source>
        <dbReference type="ARBA" id="ARBA00022517"/>
    </source>
</evidence>
<dbReference type="Gene3D" id="1.25.10.10">
    <property type="entry name" value="Leucine-rich Repeat Variant"/>
    <property type="match status" value="3"/>
</dbReference>
<dbReference type="GO" id="GO:0000472">
    <property type="term" value="P:endonucleolytic cleavage to generate mature 5'-end of SSU-rRNA from (SSU-rRNA, 5.8S rRNA, LSU-rRNA)"/>
    <property type="evidence" value="ECO:0007669"/>
    <property type="project" value="TreeGrafter"/>
</dbReference>
<evidence type="ECO:0000256" key="5">
    <source>
        <dbReference type="ARBA" id="ARBA00022737"/>
    </source>
</evidence>
<dbReference type="GO" id="GO:0000480">
    <property type="term" value="P:endonucleolytic cleavage in 5'-ETS of tricistronic rRNA transcript (SSU-rRNA, 5.8S rRNA, LSU-rRNA)"/>
    <property type="evidence" value="ECO:0007669"/>
    <property type="project" value="TreeGrafter"/>
</dbReference>
<feature type="compositionally biased region" description="Basic and acidic residues" evidence="9">
    <location>
        <begin position="660"/>
        <end position="672"/>
    </location>
</feature>
<evidence type="ECO:0000256" key="6">
    <source>
        <dbReference type="ARBA" id="ARBA00024893"/>
    </source>
</evidence>
<dbReference type="PANTHER" id="PTHR13102">
    <property type="entry name" value="NUCLEOLAR PROTEIN 9"/>
    <property type="match status" value="1"/>
</dbReference>
<dbReference type="InterPro" id="IPR011989">
    <property type="entry name" value="ARM-like"/>
</dbReference>
<evidence type="ECO:0000256" key="9">
    <source>
        <dbReference type="SAM" id="MobiDB-lite"/>
    </source>
</evidence>
<proteinExistence type="predicted"/>
<evidence type="ECO:0000256" key="8">
    <source>
        <dbReference type="ARBA" id="ARBA00031929"/>
    </source>
</evidence>
<comment type="subcellular location">
    <subcellularLocation>
        <location evidence="1">Nucleus</location>
        <location evidence="1">Nucleolus</location>
    </subcellularLocation>
</comment>
<feature type="compositionally biased region" description="Basic and acidic residues" evidence="9">
    <location>
        <begin position="13"/>
        <end position="38"/>
    </location>
</feature>
<dbReference type="GO" id="GO:0000447">
    <property type="term" value="P:endonucleolytic cleavage in ITS1 to separate SSU-rRNA from 5.8S rRNA and LSU-rRNA from tricistronic rRNA transcript (SSU-rRNA, 5.8S rRNA, LSU-rRNA)"/>
    <property type="evidence" value="ECO:0007669"/>
    <property type="project" value="TreeGrafter"/>
</dbReference>
<keyword evidence="4" id="KW-0698">rRNA processing</keyword>
<dbReference type="GO" id="GO:0030688">
    <property type="term" value="C:preribosome, small subunit precursor"/>
    <property type="evidence" value="ECO:0007669"/>
    <property type="project" value="TreeGrafter"/>
</dbReference>
<dbReference type="PANTHER" id="PTHR13102:SF0">
    <property type="entry name" value="NUCLEOLAR PROTEIN 9"/>
    <property type="match status" value="1"/>
</dbReference>
<dbReference type="GO" id="GO:0030686">
    <property type="term" value="C:90S preribosome"/>
    <property type="evidence" value="ECO:0007669"/>
    <property type="project" value="TreeGrafter"/>
</dbReference>
<feature type="region of interest" description="Disordered" evidence="9">
    <location>
        <begin position="638"/>
        <end position="699"/>
    </location>
</feature>
<dbReference type="Pfam" id="PF22493">
    <property type="entry name" value="PUF_NOP9"/>
    <property type="match status" value="1"/>
</dbReference>
<keyword evidence="5" id="KW-0677">Repeat</keyword>
<feature type="compositionally biased region" description="Basic residues" evidence="9">
    <location>
        <begin position="1"/>
        <end position="12"/>
    </location>
</feature>
<organism evidence="10 11">
    <name type="scientific">Cladophialophora chaetospira</name>
    <dbReference type="NCBI Taxonomy" id="386627"/>
    <lineage>
        <taxon>Eukaryota</taxon>
        <taxon>Fungi</taxon>
        <taxon>Dikarya</taxon>
        <taxon>Ascomycota</taxon>
        <taxon>Pezizomycotina</taxon>
        <taxon>Eurotiomycetes</taxon>
        <taxon>Chaetothyriomycetidae</taxon>
        <taxon>Chaetothyriales</taxon>
        <taxon>Herpotrichiellaceae</taxon>
        <taxon>Cladophialophora</taxon>
    </lineage>
</organism>
<dbReference type="InterPro" id="IPR040000">
    <property type="entry name" value="NOP9"/>
</dbReference>
<protein>
    <recommendedName>
        <fullName evidence="2">Nucleolar protein 9</fullName>
    </recommendedName>
    <alternativeName>
        <fullName evidence="7 8">Pumilio domain-containing protein NOP9</fullName>
    </alternativeName>
</protein>